<protein>
    <recommendedName>
        <fullName evidence="5">long-chain-alcohol oxidase</fullName>
        <ecNumber evidence="5">1.1.3.20</ecNumber>
    </recommendedName>
</protein>
<feature type="transmembrane region" description="Helical" evidence="15">
    <location>
        <begin position="123"/>
        <end position="148"/>
    </location>
</feature>
<dbReference type="InterPro" id="IPR003953">
    <property type="entry name" value="FAD-dep_OxRdtase_2_FAD-bd"/>
</dbReference>
<accession>A0A8J5L207</accession>
<keyword evidence="10" id="KW-0560">Oxidoreductase</keyword>
<comment type="similarity">
    <text evidence="4">Belongs to the GMC oxidoreductase family.</text>
</comment>
<evidence type="ECO:0000256" key="1">
    <source>
        <dbReference type="ARBA" id="ARBA00000920"/>
    </source>
</evidence>
<feature type="region of interest" description="Disordered" evidence="14">
    <location>
        <begin position="1"/>
        <end position="22"/>
    </location>
</feature>
<evidence type="ECO:0000256" key="7">
    <source>
        <dbReference type="ARBA" id="ARBA00022692"/>
    </source>
</evidence>
<dbReference type="InterPro" id="IPR007867">
    <property type="entry name" value="GMC_OxRtase_C"/>
</dbReference>
<evidence type="ECO:0000256" key="14">
    <source>
        <dbReference type="SAM" id="MobiDB-lite"/>
    </source>
</evidence>
<evidence type="ECO:0000256" key="12">
    <source>
        <dbReference type="PIRSR" id="PIRSR028937-1"/>
    </source>
</evidence>
<evidence type="ECO:0000256" key="6">
    <source>
        <dbReference type="ARBA" id="ARBA00022630"/>
    </source>
</evidence>
<gene>
    <name evidence="19" type="ORF">ZIOFF_033773</name>
</gene>
<dbReference type="Pfam" id="PF00732">
    <property type="entry name" value="GMC_oxred_N"/>
    <property type="match status" value="1"/>
</dbReference>
<comment type="caution">
    <text evidence="19">The sequence shown here is derived from an EMBL/GenBank/DDBJ whole genome shotgun (WGS) entry which is preliminary data.</text>
</comment>
<dbReference type="PANTHER" id="PTHR46056:SF12">
    <property type="entry name" value="LONG-CHAIN-ALCOHOL OXIDASE"/>
    <property type="match status" value="1"/>
</dbReference>
<feature type="domain" description="FAD-dependent oxidoreductase 2 FAD-binding" evidence="17">
    <location>
        <begin position="288"/>
        <end position="321"/>
    </location>
</feature>
<dbReference type="InterPro" id="IPR000172">
    <property type="entry name" value="GMC_OxRdtase_N"/>
</dbReference>
<keyword evidence="20" id="KW-1185">Reference proteome</keyword>
<organism evidence="19 20">
    <name type="scientific">Zingiber officinale</name>
    <name type="common">Ginger</name>
    <name type="synonym">Amomum zingiber</name>
    <dbReference type="NCBI Taxonomy" id="94328"/>
    <lineage>
        <taxon>Eukaryota</taxon>
        <taxon>Viridiplantae</taxon>
        <taxon>Streptophyta</taxon>
        <taxon>Embryophyta</taxon>
        <taxon>Tracheophyta</taxon>
        <taxon>Spermatophyta</taxon>
        <taxon>Magnoliopsida</taxon>
        <taxon>Liliopsida</taxon>
        <taxon>Zingiberales</taxon>
        <taxon>Zingiberaceae</taxon>
        <taxon>Zingiber</taxon>
    </lineage>
</organism>
<keyword evidence="11 15" id="KW-0472">Membrane</keyword>
<evidence type="ECO:0000256" key="8">
    <source>
        <dbReference type="ARBA" id="ARBA00022827"/>
    </source>
</evidence>
<keyword evidence="9 15" id="KW-1133">Transmembrane helix</keyword>
<dbReference type="PIRSF" id="PIRSF028937">
    <property type="entry name" value="Lg_Ch_AO"/>
    <property type="match status" value="1"/>
</dbReference>
<evidence type="ECO:0000256" key="15">
    <source>
        <dbReference type="SAM" id="Phobius"/>
    </source>
</evidence>
<feature type="domain" description="Glucose-methanol-choline oxidoreductase C-terminal" evidence="18">
    <location>
        <begin position="656"/>
        <end position="787"/>
    </location>
</feature>
<keyword evidence="6" id="KW-0285">Flavoprotein</keyword>
<dbReference type="GO" id="GO:0046577">
    <property type="term" value="F:long-chain-alcohol oxidase activity"/>
    <property type="evidence" value="ECO:0007669"/>
    <property type="project" value="UniProtKB-EC"/>
</dbReference>
<dbReference type="Proteomes" id="UP000734854">
    <property type="component" value="Unassembled WGS sequence"/>
</dbReference>
<dbReference type="Pfam" id="PF00890">
    <property type="entry name" value="FAD_binding_2"/>
    <property type="match status" value="1"/>
</dbReference>
<dbReference type="AlphaFoldDB" id="A0A8J5L207"/>
<dbReference type="EMBL" id="JACMSC010000009">
    <property type="protein sequence ID" value="KAG6508399.1"/>
    <property type="molecule type" value="Genomic_DNA"/>
</dbReference>
<evidence type="ECO:0000256" key="10">
    <source>
        <dbReference type="ARBA" id="ARBA00023002"/>
    </source>
</evidence>
<comment type="subcellular location">
    <subcellularLocation>
        <location evidence="3">Membrane</location>
    </subcellularLocation>
</comment>
<evidence type="ECO:0000256" key="9">
    <source>
        <dbReference type="ARBA" id="ARBA00022989"/>
    </source>
</evidence>
<evidence type="ECO:0000256" key="3">
    <source>
        <dbReference type="ARBA" id="ARBA00004370"/>
    </source>
</evidence>
<feature type="active site" description="Proton acceptor" evidence="12">
    <location>
        <position position="735"/>
    </location>
</feature>
<evidence type="ECO:0000259" key="18">
    <source>
        <dbReference type="Pfam" id="PF05199"/>
    </source>
</evidence>
<evidence type="ECO:0000256" key="4">
    <source>
        <dbReference type="ARBA" id="ARBA00010790"/>
    </source>
</evidence>
<dbReference type="Gene3D" id="3.50.50.60">
    <property type="entry name" value="FAD/NAD(P)-binding domain"/>
    <property type="match status" value="2"/>
</dbReference>
<dbReference type="GO" id="GO:0050660">
    <property type="term" value="F:flavin adenine dinucleotide binding"/>
    <property type="evidence" value="ECO:0007669"/>
    <property type="project" value="InterPro"/>
</dbReference>
<evidence type="ECO:0000313" key="19">
    <source>
        <dbReference type="EMBL" id="KAG6508399.1"/>
    </source>
</evidence>
<evidence type="ECO:0000256" key="2">
    <source>
        <dbReference type="ARBA" id="ARBA00003842"/>
    </source>
</evidence>
<feature type="transmembrane region" description="Helical" evidence="15">
    <location>
        <begin position="185"/>
        <end position="208"/>
    </location>
</feature>
<dbReference type="GO" id="GO:0016020">
    <property type="term" value="C:membrane"/>
    <property type="evidence" value="ECO:0007669"/>
    <property type="project" value="UniProtKB-SubCell"/>
</dbReference>
<dbReference type="InterPro" id="IPR012400">
    <property type="entry name" value="Long_Oxdase"/>
</dbReference>
<evidence type="ECO:0000256" key="13">
    <source>
        <dbReference type="PIRSR" id="PIRSR028937-2"/>
    </source>
</evidence>
<evidence type="ECO:0000259" key="17">
    <source>
        <dbReference type="Pfam" id="PF00890"/>
    </source>
</evidence>
<comment type="function">
    <text evidence="2">Long-chain fatty alcohol oxidase involved in the omega-oxidation pathway of lipid degradation.</text>
</comment>
<feature type="binding site" evidence="13">
    <location>
        <begin position="287"/>
        <end position="302"/>
    </location>
    <ligand>
        <name>FAD</name>
        <dbReference type="ChEBI" id="CHEBI:57692"/>
    </ligand>
</feature>
<dbReference type="InterPro" id="IPR036188">
    <property type="entry name" value="FAD/NAD-bd_sf"/>
</dbReference>
<evidence type="ECO:0000259" key="16">
    <source>
        <dbReference type="Pfam" id="PF00732"/>
    </source>
</evidence>
<sequence>MADTAHQGHPLLRGGRTRDKEGYTHGFSAAQMRSLAAMCEAFIPSLPLEKTNLCGKEELPADKSLEAFFLASGSDAPVPDEIHPKCSPLSLIGYDIFLLDGIAFTLTAQVAELAAKRGQKEVLFLVKLVMWLLATRLGTLVLCGSLCLSGRFPFINKFPDMAVAKREEALRRWSREKTFVHVRTIFLFVKVLSFFVFYSTVILFATAYEFHTFYTNEESENRAWSAIGYRKPSEEKPPLRSEGDERPLDKGIIETKDMTDSSFLQSLRVKGLAVTENHQENSYHIKCDVVVVGSGCGGGVAAAVLARSGHKVVVIEKGNYFTAEDYTGLEAPSMDQLYESGGILSSSDGKMMILAGATAGGGSAVNWSACIRTPDFILKEWATEHHLSLFQTPEYASAVDTVWEKLGVTENCTREGFQNQVLRKGCENLGLEAITVPRNSSESHFCGSCCYGCRAGDKRGTDTTWLVDSVNSGAVIITSCKAERFVLEEKNKQGNDDNNNRKKKCLGLIARSSNKSITKRLRIEAKATISACGSLLTPPLMIASGLKNPNIGKNLHLHPVAFAWGYFPEPTSALKGKNFEGGIITSLHKVETSGNSNSPYGSIIETPALGPASFASLFPWVSGQAMKEAMLRYSRTAHLFALVRDQGSGRIESEGRINYRMSPADKENLKEGLRRALRILVAAGAVEVGTHRSDGQRLKCRGVSEEDLEEFLDGVAIASGPLSKSDMWSLYCSAHQMGSCRMGASEEAGGVDERGESWEAEGLFVCDASVLPTAVGINPMITIQATAYCLSNGIADRLKTGD</sequence>
<dbReference type="EC" id="1.1.3.20" evidence="5"/>
<comment type="catalytic activity">
    <reaction evidence="1">
        <text>a long-chain primary fatty alcohol + O2 = a long-chain fatty aldehyde + H2O2</text>
        <dbReference type="Rhea" id="RHEA:22756"/>
        <dbReference type="ChEBI" id="CHEBI:15379"/>
        <dbReference type="ChEBI" id="CHEBI:16240"/>
        <dbReference type="ChEBI" id="CHEBI:17176"/>
        <dbReference type="ChEBI" id="CHEBI:77396"/>
        <dbReference type="EC" id="1.1.3.20"/>
    </reaction>
</comment>
<evidence type="ECO:0000256" key="11">
    <source>
        <dbReference type="ARBA" id="ARBA00023136"/>
    </source>
</evidence>
<name>A0A8J5L207_ZINOF</name>
<proteinExistence type="inferred from homology"/>
<evidence type="ECO:0000256" key="5">
    <source>
        <dbReference type="ARBA" id="ARBA00013125"/>
    </source>
</evidence>
<dbReference type="PANTHER" id="PTHR46056">
    <property type="entry name" value="LONG-CHAIN-ALCOHOL OXIDASE"/>
    <property type="match status" value="1"/>
</dbReference>
<keyword evidence="8 13" id="KW-0274">FAD</keyword>
<keyword evidence="7 15" id="KW-0812">Transmembrane</keyword>
<feature type="domain" description="Glucose-methanol-choline oxidoreductase N-terminal" evidence="16">
    <location>
        <begin position="334"/>
        <end position="560"/>
    </location>
</feature>
<dbReference type="Pfam" id="PF05199">
    <property type="entry name" value="GMC_oxred_C"/>
    <property type="match status" value="1"/>
</dbReference>
<dbReference type="SUPFAM" id="SSF51905">
    <property type="entry name" value="FAD/NAD(P)-binding domain"/>
    <property type="match status" value="1"/>
</dbReference>
<evidence type="ECO:0000313" key="20">
    <source>
        <dbReference type="Proteomes" id="UP000734854"/>
    </source>
</evidence>
<reference evidence="19 20" key="1">
    <citation type="submission" date="2020-08" db="EMBL/GenBank/DDBJ databases">
        <title>Plant Genome Project.</title>
        <authorList>
            <person name="Zhang R.-G."/>
        </authorList>
    </citation>
    <scope>NUCLEOTIDE SEQUENCE [LARGE SCALE GENOMIC DNA]</scope>
    <source>
        <tissue evidence="19">Rhizome</tissue>
    </source>
</reference>